<dbReference type="CDD" id="cd07563">
    <property type="entry name" value="Peptidase_S41_IRBP"/>
    <property type="match status" value="1"/>
</dbReference>
<dbReference type="Pfam" id="PF03572">
    <property type="entry name" value="Peptidase_S41"/>
    <property type="match status" value="1"/>
</dbReference>
<dbReference type="AlphaFoldDB" id="A0A2T2YBF5"/>
<dbReference type="InterPro" id="IPR005151">
    <property type="entry name" value="Tail-specific_protease"/>
</dbReference>
<dbReference type="PANTHER" id="PTHR11261">
    <property type="entry name" value="INTERPHOTORECEPTOR RETINOID-BINDING PROTEIN"/>
    <property type="match status" value="1"/>
</dbReference>
<dbReference type="Gene3D" id="3.90.226.10">
    <property type="entry name" value="2-enoyl-CoA Hydratase, Chain A, domain 1"/>
    <property type="match status" value="1"/>
</dbReference>
<dbReference type="PANTHER" id="PTHR11261:SF3">
    <property type="entry name" value="RETINOL-BINDING PROTEIN 3"/>
    <property type="match status" value="1"/>
</dbReference>
<dbReference type="GO" id="GO:0006508">
    <property type="term" value="P:proteolysis"/>
    <property type="evidence" value="ECO:0007669"/>
    <property type="project" value="InterPro"/>
</dbReference>
<proteinExistence type="predicted"/>
<protein>
    <submittedName>
        <fullName evidence="3">Peptidase S41</fullName>
    </submittedName>
</protein>
<dbReference type="PROSITE" id="PS51257">
    <property type="entry name" value="PROKAR_LIPOPROTEIN"/>
    <property type="match status" value="1"/>
</dbReference>
<dbReference type="RefSeq" id="WP_106926721.1">
    <property type="nucleotide sequence ID" value="NZ_PYFT01000001.1"/>
</dbReference>
<dbReference type="GO" id="GO:0008236">
    <property type="term" value="F:serine-type peptidase activity"/>
    <property type="evidence" value="ECO:0007669"/>
    <property type="project" value="InterPro"/>
</dbReference>
<dbReference type="Gene3D" id="3.30.750.44">
    <property type="match status" value="1"/>
</dbReference>
<dbReference type="Proteomes" id="UP000240357">
    <property type="component" value="Unassembled WGS sequence"/>
</dbReference>
<evidence type="ECO:0000313" key="3">
    <source>
        <dbReference type="EMBL" id="PSR52768.1"/>
    </source>
</evidence>
<comment type="caution">
    <text evidence="3">The sequence shown here is derived from an EMBL/GenBank/DDBJ whole genome shotgun (WGS) entry which is preliminary data.</text>
</comment>
<sequence>MKKLLVHSFLLVFIWLSFSACEDTLVGPATPDNPEQNFEQLWREYDQLSAFLSIKNIDWNALYAQYRPQVKTTTTKAELFKIFTEMLAHLDDSHLTLLAPGTPGMRYDGGLAGRLKHEDFSLQVVKEHYLIQKKEYGPSITYGKLAPNIGYIYLKDSGLDVAYYTKALNTMLDYLQDTDGLVLDLRDFEGGYDKNSAYIAGRFATAKKLFMTSRKRNGPKYTDFTAPVKWYVQPQGKNQYTNSLVVLTNRWTASSGEVLLWALKASKPLVQVGDTTLGAYSDQARRELPNGWYYTISINDIRAIDGKSYEGMGIAPDILVENTKAEVLAGKDAALEKALTLVH</sequence>
<dbReference type="EMBL" id="PYFT01000001">
    <property type="protein sequence ID" value="PSR52768.1"/>
    <property type="molecule type" value="Genomic_DNA"/>
</dbReference>
<reference evidence="3 4" key="1">
    <citation type="submission" date="2018-03" db="EMBL/GenBank/DDBJ databases">
        <title>Adhaeribacter sp. HMF7605 Genome sequencing and assembly.</title>
        <authorList>
            <person name="Kang H."/>
            <person name="Kang J."/>
            <person name="Cha I."/>
            <person name="Kim H."/>
            <person name="Joh K."/>
        </authorList>
    </citation>
    <scope>NUCLEOTIDE SEQUENCE [LARGE SCALE GENOMIC DNA]</scope>
    <source>
        <strain evidence="3 4">HMF7605</strain>
    </source>
</reference>
<feature type="domain" description="Tail specific protease" evidence="2">
    <location>
        <begin position="123"/>
        <end position="321"/>
    </location>
</feature>
<evidence type="ECO:0000256" key="1">
    <source>
        <dbReference type="SAM" id="SignalP"/>
    </source>
</evidence>
<dbReference type="Pfam" id="PF14684">
    <property type="entry name" value="Tricorn_C1"/>
    <property type="match status" value="1"/>
</dbReference>
<dbReference type="SUPFAM" id="SSF52096">
    <property type="entry name" value="ClpP/crotonase"/>
    <property type="match status" value="1"/>
</dbReference>
<keyword evidence="4" id="KW-1185">Reference proteome</keyword>
<evidence type="ECO:0000313" key="4">
    <source>
        <dbReference type="Proteomes" id="UP000240357"/>
    </source>
</evidence>
<feature type="chain" id="PRO_5015673838" evidence="1">
    <location>
        <begin position="23"/>
        <end position="343"/>
    </location>
</feature>
<dbReference type="SMART" id="SM00245">
    <property type="entry name" value="TSPc"/>
    <property type="match status" value="1"/>
</dbReference>
<keyword evidence="1" id="KW-0732">Signal</keyword>
<dbReference type="InterPro" id="IPR028204">
    <property type="entry name" value="Tricorn_C1"/>
</dbReference>
<evidence type="ECO:0000259" key="2">
    <source>
        <dbReference type="SMART" id="SM00245"/>
    </source>
</evidence>
<name>A0A2T2YBF5_9BACT</name>
<feature type="signal peptide" evidence="1">
    <location>
        <begin position="1"/>
        <end position="22"/>
    </location>
</feature>
<dbReference type="OrthoDB" id="9812068at2"/>
<dbReference type="InterPro" id="IPR029045">
    <property type="entry name" value="ClpP/crotonase-like_dom_sf"/>
</dbReference>
<gene>
    <name evidence="3" type="ORF">AHMF7605_04140</name>
</gene>
<organism evidence="3 4">
    <name type="scientific">Adhaeribacter arboris</name>
    <dbReference type="NCBI Taxonomy" id="2072846"/>
    <lineage>
        <taxon>Bacteria</taxon>
        <taxon>Pseudomonadati</taxon>
        <taxon>Bacteroidota</taxon>
        <taxon>Cytophagia</taxon>
        <taxon>Cytophagales</taxon>
        <taxon>Hymenobacteraceae</taxon>
        <taxon>Adhaeribacter</taxon>
    </lineage>
</organism>
<accession>A0A2T2YBF5</accession>